<keyword evidence="3" id="KW-0540">Nuclease</keyword>
<accession>A0A183PJI2</accession>
<keyword evidence="4" id="KW-0378">Hydrolase</keyword>
<dbReference type="STRING" id="31246.A0A183PJI2"/>
<evidence type="ECO:0000256" key="2">
    <source>
        <dbReference type="ARBA" id="ARBA00022695"/>
    </source>
</evidence>
<sequence length="354" mass="39737">MSKEQYHSDFEMGSDTDESDDNSIDHEDFYRPKNREPIDNTEVKLTLMQRARRRPEGHCSLNKRKTKHRSENTKRRPDSQIKTTFATFKVGFKSRRKFVNLLVNENLIRLQLDTASDVTLISKNTWHKLGCPRIRPTEHVARNASGDIVKLTGESIQIPNDISKSNASDESSSLDINGLNASDETCSYDLSESNNSNVMCSHHVNSKTADLLPSHKISKSKTSDKVCAGETSESHVLLPNVMSTSKSSVSSQLSSVSYINHLQQKHACVFHNKLGCCKFTKVSLSLKENAKPIFRPKRSVPYAALSVVDQELDRLEALGVIEPVNYSSWAAPIVVVRKANGTVRICADFFHWSE</sequence>
<dbReference type="GO" id="GO:0004519">
    <property type="term" value="F:endonuclease activity"/>
    <property type="evidence" value="ECO:0007669"/>
    <property type="project" value="UniProtKB-KW"/>
</dbReference>
<keyword evidence="4" id="KW-0255">Endonuclease</keyword>
<evidence type="ECO:0000256" key="4">
    <source>
        <dbReference type="ARBA" id="ARBA00022759"/>
    </source>
</evidence>
<organism evidence="6 7">
    <name type="scientific">Schistosoma mattheei</name>
    <dbReference type="NCBI Taxonomy" id="31246"/>
    <lineage>
        <taxon>Eukaryota</taxon>
        <taxon>Metazoa</taxon>
        <taxon>Spiralia</taxon>
        <taxon>Lophotrochozoa</taxon>
        <taxon>Platyhelminthes</taxon>
        <taxon>Trematoda</taxon>
        <taxon>Digenea</taxon>
        <taxon>Strigeidida</taxon>
        <taxon>Schistosomatoidea</taxon>
        <taxon>Schistosomatidae</taxon>
        <taxon>Schistosoma</taxon>
    </lineage>
</organism>
<dbReference type="InterPro" id="IPR043502">
    <property type="entry name" value="DNA/RNA_pol_sf"/>
</dbReference>
<evidence type="ECO:0000313" key="6">
    <source>
        <dbReference type="EMBL" id="VDP66134.1"/>
    </source>
</evidence>
<evidence type="ECO:0000256" key="3">
    <source>
        <dbReference type="ARBA" id="ARBA00022722"/>
    </source>
</evidence>
<dbReference type="InterPro" id="IPR021109">
    <property type="entry name" value="Peptidase_aspartic_dom_sf"/>
</dbReference>
<reference evidence="6 7" key="1">
    <citation type="submission" date="2018-11" db="EMBL/GenBank/DDBJ databases">
        <authorList>
            <consortium name="Pathogen Informatics"/>
        </authorList>
    </citation>
    <scope>NUCLEOTIDE SEQUENCE [LARGE SCALE GENOMIC DNA]</scope>
    <source>
        <strain>Denwood</strain>
        <strain evidence="7">Zambia</strain>
    </source>
</reference>
<evidence type="ECO:0000256" key="1">
    <source>
        <dbReference type="ARBA" id="ARBA00022679"/>
    </source>
</evidence>
<dbReference type="AlphaFoldDB" id="A0A183PJI2"/>
<name>A0A183PJI2_9TREM</name>
<dbReference type="PANTHER" id="PTHR37984:SF5">
    <property type="entry name" value="PROTEIN NYNRIN-LIKE"/>
    <property type="match status" value="1"/>
</dbReference>
<dbReference type="EMBL" id="UZAL01034730">
    <property type="protein sequence ID" value="VDP66134.1"/>
    <property type="molecule type" value="Genomic_DNA"/>
</dbReference>
<feature type="compositionally biased region" description="Basic and acidic residues" evidence="5">
    <location>
        <begin position="1"/>
        <end position="10"/>
    </location>
</feature>
<dbReference type="Gene3D" id="3.10.10.10">
    <property type="entry name" value="HIV Type 1 Reverse Transcriptase, subunit A, domain 1"/>
    <property type="match status" value="1"/>
</dbReference>
<feature type="compositionally biased region" description="Acidic residues" evidence="5">
    <location>
        <begin position="12"/>
        <end position="22"/>
    </location>
</feature>
<evidence type="ECO:0000256" key="5">
    <source>
        <dbReference type="SAM" id="MobiDB-lite"/>
    </source>
</evidence>
<proteinExistence type="predicted"/>
<dbReference type="GO" id="GO:0016779">
    <property type="term" value="F:nucleotidyltransferase activity"/>
    <property type="evidence" value="ECO:0007669"/>
    <property type="project" value="UniProtKB-KW"/>
</dbReference>
<protein>
    <submittedName>
        <fullName evidence="6">Uncharacterized protein</fullName>
    </submittedName>
</protein>
<dbReference type="SUPFAM" id="SSF50630">
    <property type="entry name" value="Acid proteases"/>
    <property type="match status" value="1"/>
</dbReference>
<feature type="region of interest" description="Disordered" evidence="5">
    <location>
        <begin position="1"/>
        <end position="78"/>
    </location>
</feature>
<dbReference type="SUPFAM" id="SSF56672">
    <property type="entry name" value="DNA/RNA polymerases"/>
    <property type="match status" value="1"/>
</dbReference>
<feature type="compositionally biased region" description="Basic and acidic residues" evidence="5">
    <location>
        <begin position="69"/>
        <end position="78"/>
    </location>
</feature>
<keyword evidence="7" id="KW-1185">Reference proteome</keyword>
<keyword evidence="1" id="KW-0808">Transferase</keyword>
<dbReference type="PANTHER" id="PTHR37984">
    <property type="entry name" value="PROTEIN CBG26694"/>
    <property type="match status" value="1"/>
</dbReference>
<feature type="compositionally biased region" description="Basic and acidic residues" evidence="5">
    <location>
        <begin position="23"/>
        <end position="42"/>
    </location>
</feature>
<dbReference type="InterPro" id="IPR050951">
    <property type="entry name" value="Retrovirus_Pol_polyprotein"/>
</dbReference>
<feature type="compositionally biased region" description="Basic residues" evidence="5">
    <location>
        <begin position="50"/>
        <end position="68"/>
    </location>
</feature>
<evidence type="ECO:0000313" key="7">
    <source>
        <dbReference type="Proteomes" id="UP000269396"/>
    </source>
</evidence>
<keyword evidence="2" id="KW-0548">Nucleotidyltransferase</keyword>
<gene>
    <name evidence="6" type="ORF">SMTD_LOCUS14518</name>
</gene>
<dbReference type="Proteomes" id="UP000269396">
    <property type="component" value="Unassembled WGS sequence"/>
</dbReference>